<feature type="chain" id="PRO_5011591284" evidence="1">
    <location>
        <begin position="26"/>
        <end position="291"/>
    </location>
</feature>
<dbReference type="Proteomes" id="UP000199071">
    <property type="component" value="Unassembled WGS sequence"/>
</dbReference>
<dbReference type="RefSeq" id="WP_090875839.1">
    <property type="nucleotide sequence ID" value="NZ_FMXQ01000003.1"/>
</dbReference>
<reference evidence="2 3" key="1">
    <citation type="submission" date="2016-10" db="EMBL/GenBank/DDBJ databases">
        <authorList>
            <person name="de Groot N.N."/>
        </authorList>
    </citation>
    <scope>NUCLEOTIDE SEQUENCE [LARGE SCALE GENOMIC DNA]</scope>
    <source>
        <strain evidence="2 3">ATCC 35022</strain>
    </source>
</reference>
<dbReference type="STRING" id="665467.SAMN02982931_01544"/>
<evidence type="ECO:0000313" key="2">
    <source>
        <dbReference type="EMBL" id="SDB20949.1"/>
    </source>
</evidence>
<keyword evidence="3" id="KW-1185">Reference proteome</keyword>
<gene>
    <name evidence="2" type="ORF">SAMN02982931_01544</name>
</gene>
<dbReference type="AlphaFoldDB" id="A0A1G6BK30"/>
<evidence type="ECO:0000313" key="3">
    <source>
        <dbReference type="Proteomes" id="UP000199071"/>
    </source>
</evidence>
<feature type="signal peptide" evidence="1">
    <location>
        <begin position="1"/>
        <end position="25"/>
    </location>
</feature>
<name>A0A1G6BK30_9HYPH</name>
<proteinExistence type="predicted"/>
<evidence type="ECO:0000256" key="1">
    <source>
        <dbReference type="SAM" id="SignalP"/>
    </source>
</evidence>
<accession>A0A1G6BK30</accession>
<keyword evidence="1" id="KW-0732">Signal</keyword>
<dbReference type="EMBL" id="FMXQ01000003">
    <property type="protein sequence ID" value="SDB20949.1"/>
    <property type="molecule type" value="Genomic_DNA"/>
</dbReference>
<organism evidence="2 3">
    <name type="scientific">Bauldia litoralis</name>
    <dbReference type="NCBI Taxonomy" id="665467"/>
    <lineage>
        <taxon>Bacteria</taxon>
        <taxon>Pseudomonadati</taxon>
        <taxon>Pseudomonadota</taxon>
        <taxon>Alphaproteobacteria</taxon>
        <taxon>Hyphomicrobiales</taxon>
        <taxon>Kaistiaceae</taxon>
        <taxon>Bauldia</taxon>
    </lineage>
</organism>
<sequence length="291" mass="31729">MWKTRASLVAVMLLSAPVLGPSAMAADEDIGIVREKAGSLPHDEALKLLGETLGGSIEATQSDPSIPDILSALETNIEATRQIREMVDGAETVTEEQIADVASRISTIAKSFESIARLAPDVFERRYAELSDIDAIGQEIGFRIADANSRLAALRQGNEEIDGYVRAETLSHGEIEKLRLTRQANDAEIHSLEAAVAAWGYFSERHTDVMTRLGDQSENLDIFFHALRENARVYAAAASTLNMASSLKTALSDLGSVENLDSLRSEMVRSWTDLMKIVDEVNDGLRLQPGM</sequence>
<protein>
    <submittedName>
        <fullName evidence="2">Uncharacterized protein</fullName>
    </submittedName>
</protein>